<dbReference type="OMA" id="GHASAWR"/>
<name>A0A084G5F9_PSEDA</name>
<keyword evidence="3" id="KW-1185">Reference proteome</keyword>
<gene>
    <name evidence="2" type="ORF">SAPIO_CDS5802</name>
</gene>
<evidence type="ECO:0000256" key="1">
    <source>
        <dbReference type="SAM" id="MobiDB-lite"/>
    </source>
</evidence>
<accession>A0A084G5F9</accession>
<feature type="region of interest" description="Disordered" evidence="1">
    <location>
        <begin position="521"/>
        <end position="545"/>
    </location>
</feature>
<feature type="compositionally biased region" description="Basic and acidic residues" evidence="1">
    <location>
        <begin position="160"/>
        <end position="173"/>
    </location>
</feature>
<feature type="compositionally biased region" description="Basic residues" evidence="1">
    <location>
        <begin position="1"/>
        <end position="10"/>
    </location>
</feature>
<organism evidence="2 3">
    <name type="scientific">Pseudallescheria apiosperma</name>
    <name type="common">Scedosporium apiospermum</name>
    <dbReference type="NCBI Taxonomy" id="563466"/>
    <lineage>
        <taxon>Eukaryota</taxon>
        <taxon>Fungi</taxon>
        <taxon>Dikarya</taxon>
        <taxon>Ascomycota</taxon>
        <taxon>Pezizomycotina</taxon>
        <taxon>Sordariomycetes</taxon>
        <taxon>Hypocreomycetidae</taxon>
        <taxon>Microascales</taxon>
        <taxon>Microascaceae</taxon>
        <taxon>Scedosporium</taxon>
    </lineage>
</organism>
<feature type="compositionally biased region" description="Polar residues" evidence="1">
    <location>
        <begin position="104"/>
        <end position="114"/>
    </location>
</feature>
<feature type="region of interest" description="Disordered" evidence="1">
    <location>
        <begin position="591"/>
        <end position="709"/>
    </location>
</feature>
<feature type="compositionally biased region" description="Low complexity" evidence="1">
    <location>
        <begin position="300"/>
        <end position="310"/>
    </location>
</feature>
<feature type="compositionally biased region" description="Low complexity" evidence="1">
    <location>
        <begin position="56"/>
        <end position="70"/>
    </location>
</feature>
<dbReference type="OrthoDB" id="5204833at2759"/>
<dbReference type="RefSeq" id="XP_016642370.1">
    <property type="nucleotide sequence ID" value="XM_016788054.1"/>
</dbReference>
<protein>
    <recommendedName>
        <fullName evidence="4">Erythromycin esterase</fullName>
    </recommendedName>
</protein>
<feature type="compositionally biased region" description="Low complexity" evidence="1">
    <location>
        <begin position="354"/>
        <end position="370"/>
    </location>
</feature>
<dbReference type="EMBL" id="JOWA01000099">
    <property type="protein sequence ID" value="KEZ42571.1"/>
    <property type="molecule type" value="Genomic_DNA"/>
</dbReference>
<dbReference type="VEuPathDB" id="FungiDB:SAPIO_CDS5802"/>
<sequence length="709" mass="76082">MSPPRRRSKRLAAGASAKTPKKAPTPSLDTVSESNEPIHDASEAKKQSRPAIVKMPSTPSSSSPIKPPMSEMHPSKAQKTMAPPSSDLRLGFTDIRPSEKKGNQLPSGVTQVTPSKAPPSSPFTFTFTRQGTAADLGLSTRAQEMMNELRDEAARIKAELAAQREREQEEETQRNGGRRIAKPKGKSGRFSAAHMAEFKKMDSIENHPSAFRALRNQLTPVAGIKRSSSRANLDELASPITLRSGIKRSQSKARLDEPETPRHRKTPAAGSPIKSRIPVDSNPPTPAKRFKQRLEDDASSSRPVSRDTSSIPRPKSSGVDAVPGSLVRSQSTMNLASSTKSSLARAAAKGPTVSLVKSPSKPELSSPKKLATAGNPTAGVATPTRRILSPGRFEKVKSILRGQKGDNEKKPGSALPLPAGVSKTPHPPRVDKALPPIPVCATTPRRKLSKRLNATPLRKEAITAQKNSPTPMSSGIFKFRAKASQSSRAEEPQYPSVDSVMAGTGNNTGDVAYPDLSVFSGMSPSNREEKSGSMPPPSVPGTFTFRSDHTISFKSVSPTGFGGSAGQSSIRHVRASILPIPGSFPNSVMDAGKANVTSGSNKENKSPMKILPGISHGMRNKKRHRPSSDEEDAEREEAERAAKKRKNEHVPEGDVLFAPRLVGKTPTSIKKAQVSRVGSQPLTRDSPVKRKPGISLSRLKMLSQPKSRN</sequence>
<feature type="region of interest" description="Disordered" evidence="1">
    <location>
        <begin position="1"/>
        <end position="127"/>
    </location>
</feature>
<feature type="compositionally biased region" description="Basic and acidic residues" evidence="1">
    <location>
        <begin position="36"/>
        <end position="46"/>
    </location>
</feature>
<feature type="compositionally biased region" description="Basic residues" evidence="1">
    <location>
        <begin position="176"/>
        <end position="187"/>
    </location>
</feature>
<evidence type="ECO:0008006" key="4">
    <source>
        <dbReference type="Google" id="ProtNLM"/>
    </source>
</evidence>
<dbReference type="HOGENOM" id="CLU_015328_0_0_1"/>
<reference evidence="2 3" key="1">
    <citation type="journal article" date="2014" name="Genome Announc.">
        <title>Draft genome sequence of the pathogenic fungus Scedosporium apiospermum.</title>
        <authorList>
            <person name="Vandeputte P."/>
            <person name="Ghamrawi S."/>
            <person name="Rechenmann M."/>
            <person name="Iltis A."/>
            <person name="Giraud S."/>
            <person name="Fleury M."/>
            <person name="Thornton C."/>
            <person name="Delhaes L."/>
            <person name="Meyer W."/>
            <person name="Papon N."/>
            <person name="Bouchara J.P."/>
        </authorList>
    </citation>
    <scope>NUCLEOTIDE SEQUENCE [LARGE SCALE GENOMIC DNA]</scope>
    <source>
        <strain evidence="2 3">IHEM 14462</strain>
    </source>
</reference>
<feature type="compositionally biased region" description="Polar residues" evidence="1">
    <location>
        <begin position="665"/>
        <end position="683"/>
    </location>
</feature>
<dbReference type="Proteomes" id="UP000028545">
    <property type="component" value="Unassembled WGS sequence"/>
</dbReference>
<dbReference type="GeneID" id="27724874"/>
<evidence type="ECO:0000313" key="2">
    <source>
        <dbReference type="EMBL" id="KEZ42571.1"/>
    </source>
</evidence>
<evidence type="ECO:0000313" key="3">
    <source>
        <dbReference type="Proteomes" id="UP000028545"/>
    </source>
</evidence>
<proteinExistence type="predicted"/>
<feature type="compositionally biased region" description="Polar residues" evidence="1">
    <location>
        <begin position="327"/>
        <end position="342"/>
    </location>
</feature>
<dbReference type="AlphaFoldDB" id="A0A084G5F9"/>
<feature type="compositionally biased region" description="Basic and acidic residues" evidence="1">
    <location>
        <begin position="392"/>
        <end position="411"/>
    </location>
</feature>
<comment type="caution">
    <text evidence="2">The sequence shown here is derived from an EMBL/GenBank/DDBJ whole genome shotgun (WGS) entry which is preliminary data.</text>
</comment>
<dbReference type="KEGG" id="sapo:SAPIO_CDS5802"/>
<feature type="region of interest" description="Disordered" evidence="1">
    <location>
        <begin position="221"/>
        <end position="455"/>
    </location>
</feature>
<feature type="region of interest" description="Disordered" evidence="1">
    <location>
        <begin position="160"/>
        <end position="194"/>
    </location>
</feature>